<gene>
    <name evidence="1" type="ORF">ERUC_LOCUS22806</name>
</gene>
<sequence>MKLKIKTEHFGIPDDEYYSIVSGPSRSRFIHPCFTYFSPSLIARIGRLKKGKAEDSHCKVKVNYLALKHFITRAQLFFTRVM</sequence>
<accession>A0ABC8KHS8</accession>
<proteinExistence type="predicted"/>
<organism evidence="1 2">
    <name type="scientific">Eruca vesicaria subsp. sativa</name>
    <name type="common">Garden rocket</name>
    <name type="synonym">Eruca sativa</name>
    <dbReference type="NCBI Taxonomy" id="29727"/>
    <lineage>
        <taxon>Eukaryota</taxon>
        <taxon>Viridiplantae</taxon>
        <taxon>Streptophyta</taxon>
        <taxon>Embryophyta</taxon>
        <taxon>Tracheophyta</taxon>
        <taxon>Spermatophyta</taxon>
        <taxon>Magnoliopsida</taxon>
        <taxon>eudicotyledons</taxon>
        <taxon>Gunneridae</taxon>
        <taxon>Pentapetalae</taxon>
        <taxon>rosids</taxon>
        <taxon>malvids</taxon>
        <taxon>Brassicales</taxon>
        <taxon>Brassicaceae</taxon>
        <taxon>Brassiceae</taxon>
        <taxon>Eruca</taxon>
    </lineage>
</organism>
<dbReference type="EMBL" id="CAKOAT010226265">
    <property type="protein sequence ID" value="CAH8357051.1"/>
    <property type="molecule type" value="Genomic_DNA"/>
</dbReference>
<name>A0ABC8KHS8_ERUVS</name>
<reference evidence="1 2" key="1">
    <citation type="submission" date="2022-03" db="EMBL/GenBank/DDBJ databases">
        <authorList>
            <person name="Macdonald S."/>
            <person name="Ahmed S."/>
            <person name="Newling K."/>
        </authorList>
    </citation>
    <scope>NUCLEOTIDE SEQUENCE [LARGE SCALE GENOMIC DNA]</scope>
</reference>
<dbReference type="AlphaFoldDB" id="A0ABC8KHS8"/>
<dbReference type="Proteomes" id="UP001642260">
    <property type="component" value="Unassembled WGS sequence"/>
</dbReference>
<protein>
    <submittedName>
        <fullName evidence="1">Uncharacterized protein</fullName>
    </submittedName>
</protein>
<evidence type="ECO:0000313" key="2">
    <source>
        <dbReference type="Proteomes" id="UP001642260"/>
    </source>
</evidence>
<comment type="caution">
    <text evidence="1">The sequence shown here is derived from an EMBL/GenBank/DDBJ whole genome shotgun (WGS) entry which is preliminary data.</text>
</comment>
<keyword evidence="2" id="KW-1185">Reference proteome</keyword>
<evidence type="ECO:0000313" key="1">
    <source>
        <dbReference type="EMBL" id="CAH8357051.1"/>
    </source>
</evidence>